<dbReference type="Proteomes" id="UP001240643">
    <property type="component" value="Unassembled WGS sequence"/>
</dbReference>
<evidence type="ECO:0000313" key="3">
    <source>
        <dbReference type="Proteomes" id="UP001240643"/>
    </source>
</evidence>
<dbReference type="RefSeq" id="WP_256547516.1">
    <property type="nucleotide sequence ID" value="NZ_CP101809.1"/>
</dbReference>
<comment type="cofactor">
    <cofactor evidence="1">
        <name>Mg(2+)</name>
        <dbReference type="ChEBI" id="CHEBI:18420"/>
    </cofactor>
</comment>
<dbReference type="InterPro" id="IPR006379">
    <property type="entry name" value="HAD-SF_hydro_IIB"/>
</dbReference>
<dbReference type="PANTHER" id="PTHR10000">
    <property type="entry name" value="PHOSPHOSERINE PHOSPHATASE"/>
    <property type="match status" value="1"/>
</dbReference>
<dbReference type="Gene3D" id="3.40.50.1000">
    <property type="entry name" value="HAD superfamily/HAD-like"/>
    <property type="match status" value="1"/>
</dbReference>
<dbReference type="SUPFAM" id="SSF56784">
    <property type="entry name" value="HAD-like"/>
    <property type="match status" value="1"/>
</dbReference>
<name>A0ABU0LYK1_9BACT</name>
<dbReference type="Gene3D" id="3.30.1240.10">
    <property type="match status" value="1"/>
</dbReference>
<keyword evidence="3" id="KW-1185">Reference proteome</keyword>
<protein>
    <submittedName>
        <fullName evidence="2">HAD superfamily hydrolase (TIGR01484 family)</fullName>
    </submittedName>
</protein>
<reference evidence="2" key="1">
    <citation type="submission" date="2023-07" db="EMBL/GenBank/DDBJ databases">
        <title>Genomic Encyclopedia of Type Strains, Phase IV (KMG-IV): sequencing the most valuable type-strain genomes for metagenomic binning, comparative biology and taxonomic classification.</title>
        <authorList>
            <person name="Goeker M."/>
        </authorList>
    </citation>
    <scope>NUCLEOTIDE SEQUENCE [LARGE SCALE GENOMIC DNA]</scope>
    <source>
        <strain evidence="2">DSM 21204</strain>
    </source>
</reference>
<evidence type="ECO:0000313" key="2">
    <source>
        <dbReference type="EMBL" id="MDQ0513786.1"/>
    </source>
</evidence>
<dbReference type="EMBL" id="JAUSWO010000001">
    <property type="protein sequence ID" value="MDQ0513786.1"/>
    <property type="molecule type" value="Genomic_DNA"/>
</dbReference>
<proteinExistence type="predicted"/>
<sequence>MNNLPKIIFCDLDGTLLDNEQKMPHPHLFNYLKIMKENKIVFIITTGRYLDEAMKIFNILGSDSELMPYLITSNGSQIYDTKNQKFLLNAHFSETTSQKFFQHSQELLKQFNFCSLLVFRSTENGGAVKATPIIKNVISSLQHADSEDIASEEKSHVFINIDKKKQTLPHIVFENSINYTESDYLTADNFQNLSKMVVLSFLDNSEELQTFIQNKYKFSDSDITFSSGHSFEISVFPYNKGHSAKTLCELMKINISDAMVLGDSGNDISMLTSGAFSCSPDWANPIVQEAATKIYSGVASEWVLAAFADRFMTK</sequence>
<dbReference type="GO" id="GO:0016787">
    <property type="term" value="F:hydrolase activity"/>
    <property type="evidence" value="ECO:0007669"/>
    <property type="project" value="UniProtKB-KW"/>
</dbReference>
<dbReference type="InterPro" id="IPR036412">
    <property type="entry name" value="HAD-like_sf"/>
</dbReference>
<dbReference type="PANTHER" id="PTHR10000:SF8">
    <property type="entry name" value="HAD SUPERFAMILY HYDROLASE-LIKE, TYPE 3"/>
    <property type="match status" value="1"/>
</dbReference>
<dbReference type="Pfam" id="PF08282">
    <property type="entry name" value="Hydrolase_3"/>
    <property type="match status" value="1"/>
</dbReference>
<gene>
    <name evidence="2" type="ORF">J2Z62_000224</name>
</gene>
<accession>A0ABU0LYK1</accession>
<dbReference type="NCBIfam" id="TIGR01484">
    <property type="entry name" value="HAD-SF-IIB"/>
    <property type="match status" value="1"/>
</dbReference>
<evidence type="ECO:0000256" key="1">
    <source>
        <dbReference type="ARBA" id="ARBA00001946"/>
    </source>
</evidence>
<keyword evidence="2" id="KW-0378">Hydrolase</keyword>
<comment type="caution">
    <text evidence="2">The sequence shown here is derived from an EMBL/GenBank/DDBJ whole genome shotgun (WGS) entry which is preliminary data.</text>
</comment>
<organism evidence="2 3">
    <name type="scientific">Mycoplasmoides fastidiosum</name>
    <dbReference type="NCBI Taxonomy" id="92758"/>
    <lineage>
        <taxon>Bacteria</taxon>
        <taxon>Bacillati</taxon>
        <taxon>Mycoplasmatota</taxon>
        <taxon>Mycoplasmoidales</taxon>
        <taxon>Mycoplasmoidaceae</taxon>
        <taxon>Mycoplasmoides</taxon>
    </lineage>
</organism>
<dbReference type="InterPro" id="IPR023214">
    <property type="entry name" value="HAD_sf"/>
</dbReference>